<dbReference type="Gene3D" id="3.40.50.10810">
    <property type="entry name" value="Tandem AAA-ATPase domain"/>
    <property type="match status" value="1"/>
</dbReference>
<dbReference type="InterPro" id="IPR049730">
    <property type="entry name" value="SNF2/RAD54-like_C"/>
</dbReference>
<evidence type="ECO:0000259" key="9">
    <source>
        <dbReference type="PROSITE" id="PS51192"/>
    </source>
</evidence>
<dbReference type="EMBL" id="JBBNAF010000002">
    <property type="protein sequence ID" value="KAK9162496.1"/>
    <property type="molecule type" value="Genomic_DNA"/>
</dbReference>
<evidence type="ECO:0000259" key="11">
    <source>
        <dbReference type="PROSITE" id="PS51471"/>
    </source>
</evidence>
<keyword evidence="4" id="KW-0378">Hydrolase</keyword>
<dbReference type="SUPFAM" id="SSF51197">
    <property type="entry name" value="Clavaminate synthase-like"/>
    <property type="match status" value="1"/>
</dbReference>
<dbReference type="InterPro" id="IPR014001">
    <property type="entry name" value="Helicase_ATP-bd"/>
</dbReference>
<evidence type="ECO:0000256" key="1">
    <source>
        <dbReference type="ARBA" id="ARBA00004123"/>
    </source>
</evidence>
<dbReference type="SMART" id="SM00490">
    <property type="entry name" value="HELICc"/>
    <property type="match status" value="1"/>
</dbReference>
<accession>A0AAP0L1C8</accession>
<dbReference type="CDD" id="cd18793">
    <property type="entry name" value="SF2_C_SNF"/>
    <property type="match status" value="1"/>
</dbReference>
<dbReference type="GO" id="GO:0016787">
    <property type="term" value="F:hydrolase activity"/>
    <property type="evidence" value="ECO:0007669"/>
    <property type="project" value="UniProtKB-KW"/>
</dbReference>
<dbReference type="InterPro" id="IPR027417">
    <property type="entry name" value="P-loop_NTPase"/>
</dbReference>
<dbReference type="PROSITE" id="PS51192">
    <property type="entry name" value="HELICASE_ATP_BIND_1"/>
    <property type="match status" value="1"/>
</dbReference>
<protein>
    <submittedName>
        <fullName evidence="12">Uncharacterized protein</fullName>
    </submittedName>
</protein>
<dbReference type="Gene3D" id="3.40.50.300">
    <property type="entry name" value="P-loop containing nucleotide triphosphate hydrolases"/>
    <property type="match status" value="1"/>
</dbReference>
<feature type="domain" description="Helicase ATP-binding" evidence="9">
    <location>
        <begin position="1168"/>
        <end position="1368"/>
    </location>
</feature>
<keyword evidence="6" id="KW-0067">ATP-binding</keyword>
<dbReference type="InterPro" id="IPR027443">
    <property type="entry name" value="IPNS-like_sf"/>
</dbReference>
<dbReference type="GO" id="GO:0003682">
    <property type="term" value="F:chromatin binding"/>
    <property type="evidence" value="ECO:0007669"/>
    <property type="project" value="InterPro"/>
</dbReference>
<dbReference type="Gene3D" id="2.60.120.330">
    <property type="entry name" value="B-lactam Antibiotic, Isopenicillin N Synthase, Chain"/>
    <property type="match status" value="1"/>
</dbReference>
<evidence type="ECO:0000256" key="2">
    <source>
        <dbReference type="ARBA" id="ARBA00022723"/>
    </source>
</evidence>
<dbReference type="Pfam" id="PF00271">
    <property type="entry name" value="Helicase_C"/>
    <property type="match status" value="1"/>
</dbReference>
<dbReference type="Pfam" id="PF14226">
    <property type="entry name" value="DIOX_N"/>
    <property type="match status" value="1"/>
</dbReference>
<evidence type="ECO:0000256" key="4">
    <source>
        <dbReference type="ARBA" id="ARBA00022801"/>
    </source>
</evidence>
<dbReference type="GO" id="GO:0005634">
    <property type="term" value="C:nucleus"/>
    <property type="evidence" value="ECO:0007669"/>
    <property type="project" value="UniProtKB-SubCell"/>
</dbReference>
<dbReference type="GO" id="GO:0046872">
    <property type="term" value="F:metal ion binding"/>
    <property type="evidence" value="ECO:0007669"/>
    <property type="project" value="UniProtKB-KW"/>
</dbReference>
<dbReference type="Pfam" id="PF03171">
    <property type="entry name" value="2OG-FeII_Oxy"/>
    <property type="match status" value="1"/>
</dbReference>
<name>A0AAP0L1C8_9MAGN</name>
<dbReference type="PROSITE" id="PS51471">
    <property type="entry name" value="FE2OG_OXY"/>
    <property type="match status" value="1"/>
</dbReference>
<comment type="subcellular location">
    <subcellularLocation>
        <location evidence="1">Nucleus</location>
    </subcellularLocation>
</comment>
<evidence type="ECO:0000256" key="5">
    <source>
        <dbReference type="ARBA" id="ARBA00022806"/>
    </source>
</evidence>
<keyword evidence="5" id="KW-0347">Helicase</keyword>
<keyword evidence="8" id="KW-0539">Nucleus</keyword>
<dbReference type="GO" id="GO:0080188">
    <property type="term" value="P:gene silencing by siRNA-directed DNA methylation"/>
    <property type="evidence" value="ECO:0007669"/>
    <property type="project" value="InterPro"/>
</dbReference>
<dbReference type="GO" id="GO:0005524">
    <property type="term" value="F:ATP binding"/>
    <property type="evidence" value="ECO:0007669"/>
    <property type="project" value="UniProtKB-KW"/>
</dbReference>
<reference evidence="12 13" key="1">
    <citation type="submission" date="2024-01" db="EMBL/GenBank/DDBJ databases">
        <title>Genome assemblies of Stephania.</title>
        <authorList>
            <person name="Yang L."/>
        </authorList>
    </citation>
    <scope>NUCLEOTIDE SEQUENCE [LARGE SCALE GENOMIC DNA]</scope>
    <source>
        <strain evidence="12">YNDBR</strain>
        <tissue evidence="12">Leaf</tissue>
    </source>
</reference>
<organism evidence="12 13">
    <name type="scientific">Stephania yunnanensis</name>
    <dbReference type="NCBI Taxonomy" id="152371"/>
    <lineage>
        <taxon>Eukaryota</taxon>
        <taxon>Viridiplantae</taxon>
        <taxon>Streptophyta</taxon>
        <taxon>Embryophyta</taxon>
        <taxon>Tracheophyta</taxon>
        <taxon>Spermatophyta</taxon>
        <taxon>Magnoliopsida</taxon>
        <taxon>Ranunculales</taxon>
        <taxon>Menispermaceae</taxon>
        <taxon>Menispermoideae</taxon>
        <taxon>Cissampelideae</taxon>
        <taxon>Stephania</taxon>
    </lineage>
</organism>
<dbReference type="PANTHER" id="PTHR45821:SF2">
    <property type="entry name" value="SNF2 DOMAIN-CONTAINING PROTEIN CLASSY 2"/>
    <property type="match status" value="1"/>
</dbReference>
<feature type="domain" description="Helicase C-terminal" evidence="10">
    <location>
        <begin position="1531"/>
        <end position="1694"/>
    </location>
</feature>
<gene>
    <name evidence="12" type="ORF">Syun_003398</name>
</gene>
<evidence type="ECO:0000259" key="10">
    <source>
        <dbReference type="PROSITE" id="PS51194"/>
    </source>
</evidence>
<comment type="caution">
    <text evidence="12">The sequence shown here is derived from an EMBL/GenBank/DDBJ whole genome shotgun (WGS) entry which is preliminary data.</text>
</comment>
<dbReference type="Pfam" id="PF00176">
    <property type="entry name" value="SNF2-rel_dom"/>
    <property type="match status" value="1"/>
</dbReference>
<dbReference type="PANTHER" id="PTHR45821">
    <property type="entry name" value="SNF2 DOMAIN-CONTAINING PROTEIN CLASSY 2-RELATED"/>
    <property type="match status" value="1"/>
</dbReference>
<dbReference type="InterPro" id="IPR026992">
    <property type="entry name" value="DIOX_N"/>
</dbReference>
<dbReference type="Pfam" id="PF16719">
    <property type="entry name" value="SAWADEE"/>
    <property type="match status" value="1"/>
</dbReference>
<dbReference type="InterPro" id="IPR044567">
    <property type="entry name" value="CLSY/DRD1"/>
</dbReference>
<dbReference type="SUPFAM" id="SSF52540">
    <property type="entry name" value="P-loop containing nucleoside triphosphate hydrolases"/>
    <property type="match status" value="2"/>
</dbReference>
<dbReference type="InterPro" id="IPR044861">
    <property type="entry name" value="IPNS-like_FE2OG_OXY"/>
</dbReference>
<evidence type="ECO:0000256" key="8">
    <source>
        <dbReference type="ARBA" id="ARBA00023242"/>
    </source>
</evidence>
<dbReference type="InterPro" id="IPR001650">
    <property type="entry name" value="Helicase_C-like"/>
</dbReference>
<dbReference type="InterPro" id="IPR032001">
    <property type="entry name" value="SAWADEE_dom"/>
</dbReference>
<evidence type="ECO:0000256" key="6">
    <source>
        <dbReference type="ARBA" id="ARBA00022840"/>
    </source>
</evidence>
<dbReference type="InterPro" id="IPR000330">
    <property type="entry name" value="SNF2_N"/>
</dbReference>
<evidence type="ECO:0000256" key="7">
    <source>
        <dbReference type="ARBA" id="ARBA00023004"/>
    </source>
</evidence>
<keyword evidence="3" id="KW-0547">Nucleotide-binding</keyword>
<keyword evidence="2" id="KW-0479">Metal-binding</keyword>
<keyword evidence="13" id="KW-1185">Reference proteome</keyword>
<dbReference type="InterPro" id="IPR038718">
    <property type="entry name" value="SNF2-like_sf"/>
</dbReference>
<dbReference type="InterPro" id="IPR005123">
    <property type="entry name" value="Oxoglu/Fe-dep_dioxygenase_dom"/>
</dbReference>
<evidence type="ECO:0000313" key="13">
    <source>
        <dbReference type="Proteomes" id="UP001420932"/>
    </source>
</evidence>
<dbReference type="SMART" id="SM00487">
    <property type="entry name" value="DEXDc"/>
    <property type="match status" value="1"/>
</dbReference>
<sequence length="1735" mass="198939">MESEWITSSVPFTLESVQVLASNKSLETIPSRYIRPELVQEVDHDKVFVNEIPVIDLSKLIDREDRFSQEEMEKFHLACQEWGFFQLVNHGVAEDVMEKVIEDVSSFFDLPFEVKKEYSLDCEGYGQALVFSEEQKLDWGDMLFLRTQPAASRNYQVWVAQQCIPTFRETVSKYSLEMEKIKTILLGMMTKNLGVDEGNFMNMFRDGSKQSMRINYYPPCPEASKVLGISPHSDATGLTILLQLNQVDGLQIRRNGAWLPVKLHPGALLINIGDIIEILSNGRYKSIEHRVIVSNEKERMSVATFHGTHESVEVGPLPEIMTSGETAKYKSVKNYDEFEKIFLSRKLDGKSVLELFSKSGRIRESEEVGVRIEVRKTLENALQNSIRVSYACDGCQIVFLYSTRDHALNELRPELHQCTRVGVSTDLVSAARTKDGTMEVVGEASGKILSFEVCSIKAFEAFYDGSWWNVECIRIREGTITMPVEYHSLKIEEKIRFKHIRIRSRRANMSDCSCYLRPGVDICVHLTDPSEATSDEVWIDAKIDSIERTRHESQCTCRFYVSFDAVDHPFVAKDVLEGGIKEVTINDIAILQQLERNPCEEGCFRWISSKNCLSRTETKLSRAKIANDMSWMLIASSLKGVVFRIRSLHNKIVYEVLQNVTDSNSLHCVKILKIINFRKDNDRPMIPFTSTFDSEGAFNVDDTEEMGLHKDLNENVISRAPLDQFVQLRRSERRRVQPERFGSLECPSWDKPLPIQTDKKQWKLVVASEDTFSLNDFDYLLESSCFKPEIGGGEEYYITDSNFKFTDREIDATSEKSVLASGMVQSSPNFQLESCVPLLLTDKPHNDSFPGKEKPAASFRNKEKRTANFGNKEKPAENSGINEKPAANFESHLYNIKRWLSATDTTPHWVKARKRQRWSFENRSAEWHSSKRMRSGQPFSSKLGNSYWTTPARSVSEYNEIIKGCMKKIRAEIDKGKPSVVSQKEKIHAEFPFDEMILCPEEPTNNQEEDPELEPLWKEMETAMTEVQYIKQNQNNASENSDKVNGSNTVGRSCEHEFKLNEEIGLVCQLCGIVGSEIRHILPYFLQNIAKVKGNERCAKTALQNLYNDDLHLDLPLNPSSSNGLSLQEENVWAQIPELRNKLHAHQKKAFEFLWNNIAGSMVPTDMEANKGKKTGCVISHSPGSGKTLLVISFLVSYLRLFPGKRPLILAPKTTLFAWYKEFKKWDVPFPLYQIHTRRNFSKELRNKNVEQALEEYKVNQDVMHVIDCLEKIHKWHKHPSILLIGYPAFLSLMRDSKFEHRRYMAKILKKSPKLLVLDEGHNPRSTLSMLRKTLMEVKTAQRILLSGTLFQNNFEEYFNTLSLARPYFIDEVLKKLGPGADRDSDSKENKKANERLARKFFIDKIALRINSEVDRERRKGLKILRKLTDGFIDVYEGGTSDTLPSLHGYTVLINPTEMQKDLLGRTQLRATCNKVRLELELLVTIVAIHPWLTTTLSYADKYYGIDELVEFEKHKADVTKGSKVIFVLNLVHQCLIKREKVLIFCRNIAPIRFFTELFEKTFGWSKGEQVLELHGELELYDRAKIIDKFEIPHGPSQVLLASMAACSEGISLTAASRVVLLDSEWNPSKTKQAVARAFRPGQERDVYVYQLLASGTMEEGKYDKNMWKDRMSRMIFVGEGLADSSFRQIDNIDDDILRGMVAEDEAKIFHMIMKDEKLSNGFVKEKEVQLFSKE</sequence>
<feature type="domain" description="Fe2OG dioxygenase" evidence="11">
    <location>
        <begin position="208"/>
        <end position="308"/>
    </location>
</feature>
<dbReference type="FunFam" id="2.60.120.330:FF:000079">
    <property type="entry name" value="Protein SRG1"/>
    <property type="match status" value="1"/>
</dbReference>
<evidence type="ECO:0000256" key="3">
    <source>
        <dbReference type="ARBA" id="ARBA00022741"/>
    </source>
</evidence>
<keyword evidence="7" id="KW-0408">Iron</keyword>
<proteinExistence type="predicted"/>
<dbReference type="PROSITE" id="PS51194">
    <property type="entry name" value="HELICASE_CTER"/>
    <property type="match status" value="1"/>
</dbReference>
<evidence type="ECO:0000313" key="12">
    <source>
        <dbReference type="EMBL" id="KAK9162496.1"/>
    </source>
</evidence>
<dbReference type="Proteomes" id="UP001420932">
    <property type="component" value="Unassembled WGS sequence"/>
</dbReference>
<dbReference type="GO" id="GO:0004386">
    <property type="term" value="F:helicase activity"/>
    <property type="evidence" value="ECO:0007669"/>
    <property type="project" value="UniProtKB-KW"/>
</dbReference>